<dbReference type="RefSeq" id="WP_072856193.1">
    <property type="nucleotide sequence ID" value="NZ_FQUE01000002.1"/>
</dbReference>
<organism evidence="1 2">
    <name type="scientific">Loktanella atrilutea</name>
    <dbReference type="NCBI Taxonomy" id="366533"/>
    <lineage>
        <taxon>Bacteria</taxon>
        <taxon>Pseudomonadati</taxon>
        <taxon>Pseudomonadota</taxon>
        <taxon>Alphaproteobacteria</taxon>
        <taxon>Rhodobacterales</taxon>
        <taxon>Roseobacteraceae</taxon>
        <taxon>Loktanella</taxon>
    </lineage>
</organism>
<keyword evidence="2" id="KW-1185">Reference proteome</keyword>
<sequence>MADQTEIEAATIKGRLDTYCLMAVHLRAGAEIIQRERDMIVSGITMNCVLSTDPDDAEAVGAIAQMDRWLAKTAGISAAADVIAKGIADDTGADVGAPERLGSCESCSKPITDVDAYNQTADGCFLCIDHAPLLSDVIRQHRKILATEPFDSGPLEYDTREEMKAVVIGMEISLADNGDHLILDQHARVPG</sequence>
<dbReference type="EMBL" id="FQUE01000002">
    <property type="protein sequence ID" value="SHE77653.1"/>
    <property type="molecule type" value="Genomic_DNA"/>
</dbReference>
<dbReference type="AlphaFoldDB" id="A0A1M4W988"/>
<evidence type="ECO:0000313" key="2">
    <source>
        <dbReference type="Proteomes" id="UP000183987"/>
    </source>
</evidence>
<gene>
    <name evidence="1" type="ORF">SAMN05444339_10230</name>
</gene>
<name>A0A1M4W988_LOKAT</name>
<reference evidence="2" key="1">
    <citation type="submission" date="2016-11" db="EMBL/GenBank/DDBJ databases">
        <authorList>
            <person name="Varghese N."/>
            <person name="Submissions S."/>
        </authorList>
    </citation>
    <scope>NUCLEOTIDE SEQUENCE [LARGE SCALE GENOMIC DNA]</scope>
    <source>
        <strain evidence="2">DSM 29326</strain>
    </source>
</reference>
<dbReference type="STRING" id="366533.SAMN05444339_10230"/>
<evidence type="ECO:0000313" key="1">
    <source>
        <dbReference type="EMBL" id="SHE77653.1"/>
    </source>
</evidence>
<dbReference type="Proteomes" id="UP000183987">
    <property type="component" value="Unassembled WGS sequence"/>
</dbReference>
<accession>A0A1M4W988</accession>
<protein>
    <submittedName>
        <fullName evidence="1">Uncharacterized protein</fullName>
    </submittedName>
</protein>
<proteinExistence type="predicted"/>